<dbReference type="Pfam" id="PF13614">
    <property type="entry name" value="AAA_31"/>
    <property type="match status" value="1"/>
</dbReference>
<dbReference type="CDD" id="cd02042">
    <property type="entry name" value="ParAB_family"/>
    <property type="match status" value="1"/>
</dbReference>
<dbReference type="Gene3D" id="3.40.50.300">
    <property type="entry name" value="P-loop containing nucleotide triphosphate hydrolases"/>
    <property type="match status" value="1"/>
</dbReference>
<name>A0A0F9VQR2_9ZZZZ</name>
<sequence length="365" mass="38913">MADIPATAMPAIVLRRSNPVPAPTGGVLALPVAQSIMADVKTIAVMNQKGGVGKTTTTANLGAGIAMLGRAVCLLDIDPQCHLSLHFNVETADSPSTYDVLVEPMPVERVVRPLTDTLSLAPASVDLAGLETQLASVPGREQRLRQQLDAAPLPAEFILIDCPPSLGLLTLNALAAADEVIIPLQPHFFALQGLGQLLQTVSLVQERINPRLRVAGVVLCMFERITRLANEVVLDLQAFFEDARLHATPWSGAKVFESVVRRNIKLAECPSHGLSIFDYDATCNGAKDYADLAEEFLEMQAPVVAAPPAEQTERDAPDERTDSLTEPPRAQPPATAPGPTPEPLPQHVQPSPPVHGPPSADEHTS</sequence>
<dbReference type="InterPro" id="IPR027417">
    <property type="entry name" value="P-loop_NTPase"/>
</dbReference>
<gene>
    <name evidence="3" type="ORF">LCGC14_0454510</name>
</gene>
<dbReference type="PANTHER" id="PTHR13696:SF52">
    <property type="entry name" value="PARA FAMILY PROTEIN CT_582"/>
    <property type="match status" value="1"/>
</dbReference>
<dbReference type="PANTHER" id="PTHR13696">
    <property type="entry name" value="P-LOOP CONTAINING NUCLEOSIDE TRIPHOSPHATE HYDROLASE"/>
    <property type="match status" value="1"/>
</dbReference>
<dbReference type="FunFam" id="3.40.50.300:FF:000285">
    <property type="entry name" value="Sporulation initiation inhibitor Soj"/>
    <property type="match status" value="1"/>
</dbReference>
<accession>A0A0F9VQR2</accession>
<reference evidence="3" key="1">
    <citation type="journal article" date="2015" name="Nature">
        <title>Complex archaea that bridge the gap between prokaryotes and eukaryotes.</title>
        <authorList>
            <person name="Spang A."/>
            <person name="Saw J.H."/>
            <person name="Jorgensen S.L."/>
            <person name="Zaremba-Niedzwiedzka K."/>
            <person name="Martijn J."/>
            <person name="Lind A.E."/>
            <person name="van Eijk R."/>
            <person name="Schleper C."/>
            <person name="Guy L."/>
            <person name="Ettema T.J."/>
        </authorList>
    </citation>
    <scope>NUCLEOTIDE SEQUENCE</scope>
</reference>
<feature type="region of interest" description="Disordered" evidence="1">
    <location>
        <begin position="304"/>
        <end position="365"/>
    </location>
</feature>
<proteinExistence type="predicted"/>
<feature type="compositionally biased region" description="Basic and acidic residues" evidence="1">
    <location>
        <begin position="311"/>
        <end position="323"/>
    </location>
</feature>
<dbReference type="AlphaFoldDB" id="A0A0F9VQR2"/>
<feature type="domain" description="AAA" evidence="2">
    <location>
        <begin position="41"/>
        <end position="213"/>
    </location>
</feature>
<evidence type="ECO:0000313" key="3">
    <source>
        <dbReference type="EMBL" id="KKN68138.1"/>
    </source>
</evidence>
<evidence type="ECO:0000259" key="2">
    <source>
        <dbReference type="Pfam" id="PF13614"/>
    </source>
</evidence>
<dbReference type="EMBL" id="LAZR01000457">
    <property type="protein sequence ID" value="KKN68138.1"/>
    <property type="molecule type" value="Genomic_DNA"/>
</dbReference>
<protein>
    <recommendedName>
        <fullName evidence="2">AAA domain-containing protein</fullName>
    </recommendedName>
</protein>
<dbReference type="InterPro" id="IPR050678">
    <property type="entry name" value="DNA_Partitioning_ATPase"/>
</dbReference>
<evidence type="ECO:0000256" key="1">
    <source>
        <dbReference type="SAM" id="MobiDB-lite"/>
    </source>
</evidence>
<dbReference type="SUPFAM" id="SSF52540">
    <property type="entry name" value="P-loop containing nucleoside triphosphate hydrolases"/>
    <property type="match status" value="1"/>
</dbReference>
<comment type="caution">
    <text evidence="3">The sequence shown here is derived from an EMBL/GenBank/DDBJ whole genome shotgun (WGS) entry which is preliminary data.</text>
</comment>
<dbReference type="InterPro" id="IPR025669">
    <property type="entry name" value="AAA_dom"/>
</dbReference>
<organism evidence="3">
    <name type="scientific">marine sediment metagenome</name>
    <dbReference type="NCBI Taxonomy" id="412755"/>
    <lineage>
        <taxon>unclassified sequences</taxon>
        <taxon>metagenomes</taxon>
        <taxon>ecological metagenomes</taxon>
    </lineage>
</organism>
<feature type="compositionally biased region" description="Pro residues" evidence="1">
    <location>
        <begin position="329"/>
        <end position="356"/>
    </location>
</feature>